<gene>
    <name evidence="3" type="ORF">BBO_08365</name>
</gene>
<protein>
    <submittedName>
        <fullName evidence="3">BAG domain protein</fullName>
    </submittedName>
</protein>
<dbReference type="InterPro" id="IPR029071">
    <property type="entry name" value="Ubiquitin-like_domsf"/>
</dbReference>
<dbReference type="EMBL" id="AZHA01000037">
    <property type="protein sequence ID" value="OAA36193.1"/>
    <property type="molecule type" value="Genomic_DNA"/>
</dbReference>
<dbReference type="PROSITE" id="PS51035">
    <property type="entry name" value="BAG"/>
    <property type="match status" value="1"/>
</dbReference>
<evidence type="ECO:0000259" key="2">
    <source>
        <dbReference type="PROSITE" id="PS51035"/>
    </source>
</evidence>
<keyword evidence="4" id="KW-1185">Reference proteome</keyword>
<evidence type="ECO:0000313" key="3">
    <source>
        <dbReference type="EMBL" id="OAA36193.1"/>
    </source>
</evidence>
<feature type="region of interest" description="Disordered" evidence="1">
    <location>
        <begin position="31"/>
        <end position="84"/>
    </location>
</feature>
<dbReference type="Proteomes" id="UP000076863">
    <property type="component" value="Unassembled WGS sequence"/>
</dbReference>
<accession>A0A166XUL8</accession>
<dbReference type="GO" id="GO:0051087">
    <property type="term" value="F:protein-folding chaperone binding"/>
    <property type="evidence" value="ECO:0007669"/>
    <property type="project" value="InterPro"/>
</dbReference>
<dbReference type="Pfam" id="PF02179">
    <property type="entry name" value="BAG"/>
    <property type="match status" value="1"/>
</dbReference>
<organism evidence="3 4">
    <name type="scientific">Beauveria brongniartii RCEF 3172</name>
    <dbReference type="NCBI Taxonomy" id="1081107"/>
    <lineage>
        <taxon>Eukaryota</taxon>
        <taxon>Fungi</taxon>
        <taxon>Dikarya</taxon>
        <taxon>Ascomycota</taxon>
        <taxon>Pezizomycotina</taxon>
        <taxon>Sordariomycetes</taxon>
        <taxon>Hypocreomycetidae</taxon>
        <taxon>Hypocreales</taxon>
        <taxon>Cordycipitaceae</taxon>
        <taxon>Beauveria</taxon>
        <taxon>Beauveria brongniartii</taxon>
    </lineage>
</organism>
<dbReference type="InterPro" id="IPR003103">
    <property type="entry name" value="BAG_domain"/>
</dbReference>
<dbReference type="SUPFAM" id="SSF54236">
    <property type="entry name" value="Ubiquitin-like"/>
    <property type="match status" value="1"/>
</dbReference>
<feature type="compositionally biased region" description="Basic and acidic residues" evidence="1">
    <location>
        <begin position="55"/>
        <end position="71"/>
    </location>
</feature>
<feature type="compositionally biased region" description="Low complexity" evidence="1">
    <location>
        <begin position="367"/>
        <end position="382"/>
    </location>
</feature>
<dbReference type="OrthoDB" id="417450at2759"/>
<sequence>MQPDLAELMFVPKLNCSHNFNRKRNNAIVSLRAGRQDRTHESSSINTTDNLARPPPDRRQHPRLDTTRHDTTSSTTSHPPPLHILHHIPRIPRIKEPAYFKKRCPVTGPPCPSIDKVDSTRAAVASSGALQNIGSYITGTIDSLSATLDSSNQYISSTIGVHPSLIYTAAAVLVAVPVTMSRYGWSRSPFSSQPDGVPTVTDDDFTYITSQDLDEAGLGAPDNTRRNHSPTPNNDVLLIKRGNVTYPTHFPRHSISDGKLEVRDIAERAGLMMGLLERDRRSLKFIYKGSQLKEPSAPVRDYGVRNNSIIMAILPQVDDRAHGSADEMSVANESKAQRKNKRRKAAKKRNAGDGDSANSPRDSISTGGAKSPSPSPVPGAAGQRLIDDLADQFTTKWLPICKDFIAKPPADANKRKDEHTRLTESVLAQILIKLDEADPEGNPDVRQNRKDTIRRVQEVLKQVDIAAEN</sequence>
<dbReference type="SUPFAM" id="SSF63491">
    <property type="entry name" value="BAG domain"/>
    <property type="match status" value="1"/>
</dbReference>
<dbReference type="Gene3D" id="1.20.58.120">
    <property type="entry name" value="BAG domain"/>
    <property type="match status" value="1"/>
</dbReference>
<feature type="region of interest" description="Disordered" evidence="1">
    <location>
        <begin position="323"/>
        <end position="382"/>
    </location>
</feature>
<dbReference type="InterPro" id="IPR036533">
    <property type="entry name" value="BAG_dom_sf"/>
</dbReference>
<comment type="caution">
    <text evidence="3">The sequence shown here is derived from an EMBL/GenBank/DDBJ whole genome shotgun (WGS) entry which is preliminary data.</text>
</comment>
<feature type="compositionally biased region" description="Polar residues" evidence="1">
    <location>
        <begin position="356"/>
        <end position="366"/>
    </location>
</feature>
<evidence type="ECO:0000313" key="4">
    <source>
        <dbReference type="Proteomes" id="UP000076863"/>
    </source>
</evidence>
<feature type="domain" description="BAG" evidence="2">
    <location>
        <begin position="402"/>
        <end position="467"/>
    </location>
</feature>
<evidence type="ECO:0000256" key="1">
    <source>
        <dbReference type="SAM" id="MobiDB-lite"/>
    </source>
</evidence>
<reference evidence="3 4" key="1">
    <citation type="journal article" date="2016" name="Genome Biol. Evol.">
        <title>Divergent and convergent evolution of fungal pathogenicity.</title>
        <authorList>
            <person name="Shang Y."/>
            <person name="Xiao G."/>
            <person name="Zheng P."/>
            <person name="Cen K."/>
            <person name="Zhan S."/>
            <person name="Wang C."/>
        </authorList>
    </citation>
    <scope>NUCLEOTIDE SEQUENCE [LARGE SCALE GENOMIC DNA]</scope>
    <source>
        <strain evidence="3 4">RCEF 3172</strain>
    </source>
</reference>
<dbReference type="SMART" id="SM00264">
    <property type="entry name" value="BAG"/>
    <property type="match status" value="1"/>
</dbReference>
<feature type="compositionally biased region" description="Basic residues" evidence="1">
    <location>
        <begin position="337"/>
        <end position="349"/>
    </location>
</feature>
<name>A0A166XUL8_9HYPO</name>
<dbReference type="AlphaFoldDB" id="A0A166XUL8"/>
<proteinExistence type="predicted"/>